<dbReference type="Pfam" id="PF12656">
    <property type="entry name" value="G-patch_2"/>
    <property type="match status" value="1"/>
</dbReference>
<feature type="compositionally biased region" description="Basic and acidic residues" evidence="3">
    <location>
        <begin position="277"/>
        <end position="291"/>
    </location>
</feature>
<keyword evidence="7" id="KW-1185">Reference proteome</keyword>
<evidence type="ECO:0000313" key="5">
    <source>
        <dbReference type="EMBL" id="ESO08982.1"/>
    </source>
</evidence>
<dbReference type="InterPro" id="IPR026822">
    <property type="entry name" value="Spp2/MOS2_G-patch"/>
</dbReference>
<name>T1F144_HELRO</name>
<dbReference type="KEGG" id="hro:HELRODRAFT_168910"/>
<dbReference type="eggNOG" id="KOG4315">
    <property type="taxonomic scope" value="Eukaryota"/>
</dbReference>
<dbReference type="SUPFAM" id="SSF50104">
    <property type="entry name" value="Translation proteins SH3-like domain"/>
    <property type="match status" value="1"/>
</dbReference>
<feature type="region of interest" description="Disordered" evidence="3">
    <location>
        <begin position="151"/>
        <end position="202"/>
    </location>
</feature>
<evidence type="ECO:0000313" key="6">
    <source>
        <dbReference type="EnsemblMetazoa" id="HelroP168910"/>
    </source>
</evidence>
<comment type="subcellular location">
    <subcellularLocation>
        <location evidence="1">Nucleus</location>
    </subcellularLocation>
</comment>
<dbReference type="EMBL" id="AMQM01003143">
    <property type="status" value="NOT_ANNOTATED_CDS"/>
    <property type="molecule type" value="Genomic_DNA"/>
</dbReference>
<evidence type="ECO:0000256" key="1">
    <source>
        <dbReference type="ARBA" id="ARBA00004123"/>
    </source>
</evidence>
<dbReference type="CTD" id="20202544"/>
<dbReference type="EnsemblMetazoa" id="HelroT168910">
    <property type="protein sequence ID" value="HelroP168910"/>
    <property type="gene ID" value="HelroG168910"/>
</dbReference>
<accession>T1F144</accession>
<keyword evidence="2" id="KW-0539">Nucleus</keyword>
<feature type="domain" description="KOW" evidence="4">
    <location>
        <begin position="205"/>
        <end position="232"/>
    </location>
</feature>
<evidence type="ECO:0000259" key="4">
    <source>
        <dbReference type="SMART" id="SM00739"/>
    </source>
</evidence>
<dbReference type="InterPro" id="IPR008991">
    <property type="entry name" value="Translation_prot_SH3-like_sf"/>
</dbReference>
<dbReference type="InterPro" id="IPR005824">
    <property type="entry name" value="KOW"/>
</dbReference>
<gene>
    <name evidence="6" type="primary">20202544</name>
    <name evidence="5" type="ORF">HELRODRAFT_168910</name>
</gene>
<evidence type="ECO:0000256" key="2">
    <source>
        <dbReference type="ARBA" id="ARBA00023242"/>
    </source>
</evidence>
<protein>
    <recommendedName>
        <fullName evidence="4">KOW domain-containing protein</fullName>
    </recommendedName>
</protein>
<dbReference type="InParanoid" id="T1F144"/>
<feature type="compositionally biased region" description="Basic and acidic residues" evidence="3">
    <location>
        <begin position="159"/>
        <end position="171"/>
    </location>
</feature>
<dbReference type="InterPro" id="IPR045166">
    <property type="entry name" value="Spp2-like"/>
</dbReference>
<dbReference type="PANTHER" id="PTHR15818:SF2">
    <property type="entry name" value="G-PATCH DOMAIN AND KOW MOTIFS-CONTAINING PROTEIN"/>
    <property type="match status" value="1"/>
</dbReference>
<dbReference type="AlphaFoldDB" id="T1F144"/>
<dbReference type="SMART" id="SM00739">
    <property type="entry name" value="KOW"/>
    <property type="match status" value="2"/>
</dbReference>
<proteinExistence type="predicted"/>
<dbReference type="Proteomes" id="UP000015101">
    <property type="component" value="Unassembled WGS sequence"/>
</dbReference>
<feature type="region of interest" description="Disordered" evidence="3">
    <location>
        <begin position="1"/>
        <end position="84"/>
    </location>
</feature>
<evidence type="ECO:0000256" key="3">
    <source>
        <dbReference type="SAM" id="MobiDB-lite"/>
    </source>
</evidence>
<reference evidence="5 7" key="2">
    <citation type="journal article" date="2013" name="Nature">
        <title>Insights into bilaterian evolution from three spiralian genomes.</title>
        <authorList>
            <person name="Simakov O."/>
            <person name="Marletaz F."/>
            <person name="Cho S.J."/>
            <person name="Edsinger-Gonzales E."/>
            <person name="Havlak P."/>
            <person name="Hellsten U."/>
            <person name="Kuo D.H."/>
            <person name="Larsson T."/>
            <person name="Lv J."/>
            <person name="Arendt D."/>
            <person name="Savage R."/>
            <person name="Osoegawa K."/>
            <person name="de Jong P."/>
            <person name="Grimwood J."/>
            <person name="Chapman J.A."/>
            <person name="Shapiro H."/>
            <person name="Aerts A."/>
            <person name="Otillar R.P."/>
            <person name="Terry A.Y."/>
            <person name="Boore J.L."/>
            <person name="Grigoriev I.V."/>
            <person name="Lindberg D.R."/>
            <person name="Seaver E.C."/>
            <person name="Weisblat D.A."/>
            <person name="Putnam N.H."/>
            <person name="Rokhsar D.S."/>
        </authorList>
    </citation>
    <scope>NUCLEOTIDE SEQUENCE</scope>
</reference>
<feature type="domain" description="KOW" evidence="4">
    <location>
        <begin position="362"/>
        <end position="389"/>
    </location>
</feature>
<dbReference type="GO" id="GO:0005681">
    <property type="term" value="C:spliceosomal complex"/>
    <property type="evidence" value="ECO:0000318"/>
    <property type="project" value="GO_Central"/>
</dbReference>
<feature type="compositionally biased region" description="Basic and acidic residues" evidence="3">
    <location>
        <begin position="12"/>
        <end position="24"/>
    </location>
</feature>
<reference evidence="7" key="1">
    <citation type="submission" date="2012-12" db="EMBL/GenBank/DDBJ databases">
        <authorList>
            <person name="Hellsten U."/>
            <person name="Grimwood J."/>
            <person name="Chapman J.A."/>
            <person name="Shapiro H."/>
            <person name="Aerts A."/>
            <person name="Otillar R.P."/>
            <person name="Terry A.Y."/>
            <person name="Boore J.L."/>
            <person name="Simakov O."/>
            <person name="Marletaz F."/>
            <person name="Cho S.-J."/>
            <person name="Edsinger-Gonzales E."/>
            <person name="Havlak P."/>
            <person name="Kuo D.-H."/>
            <person name="Larsson T."/>
            <person name="Lv J."/>
            <person name="Arendt D."/>
            <person name="Savage R."/>
            <person name="Osoegawa K."/>
            <person name="de Jong P."/>
            <person name="Lindberg D.R."/>
            <person name="Seaver E.C."/>
            <person name="Weisblat D.A."/>
            <person name="Putnam N.H."/>
            <person name="Grigoriev I.V."/>
            <person name="Rokhsar D.S."/>
        </authorList>
    </citation>
    <scope>NUCLEOTIDE SEQUENCE</scope>
</reference>
<evidence type="ECO:0000313" key="7">
    <source>
        <dbReference type="Proteomes" id="UP000015101"/>
    </source>
</evidence>
<dbReference type="OMA" id="VIHSAPR"/>
<feature type="region of interest" description="Disordered" evidence="3">
    <location>
        <begin position="277"/>
        <end position="299"/>
    </location>
</feature>
<reference evidence="6" key="3">
    <citation type="submission" date="2015-06" db="UniProtKB">
        <authorList>
            <consortium name="EnsemblMetazoa"/>
        </authorList>
    </citation>
    <scope>IDENTIFICATION</scope>
</reference>
<dbReference type="PANTHER" id="PTHR15818">
    <property type="entry name" value="G PATCH AND KOW-CONTAINING"/>
    <property type="match status" value="1"/>
</dbReference>
<dbReference type="InterPro" id="IPR014722">
    <property type="entry name" value="Rib_uL2_dom2"/>
</dbReference>
<dbReference type="RefSeq" id="XP_009013004.1">
    <property type="nucleotide sequence ID" value="XM_009014756.1"/>
</dbReference>
<dbReference type="Pfam" id="PF00467">
    <property type="entry name" value="KOW"/>
    <property type="match status" value="1"/>
</dbReference>
<dbReference type="HOGENOM" id="CLU_659336_0_0_1"/>
<dbReference type="STRING" id="6412.T1F144"/>
<dbReference type="OrthoDB" id="5577072at2759"/>
<sequence>MNQSGISFNVAKKAESKVKSKESVPDISYDNEEGEKKRHIKKNRKLVVPLPSNNNQRLVDGQNGLSGVMGVSEKRQTPDSAEPSDLIRKLMKMADRDDATFKKDLDSLNDEDSEDYSEVAIEDFGLAMLRGMGWKDGDKSRVDSEKILLKPRTFGLPTDQKDELSDDDRNEKRKRKKDDQHDDDDDVINSGGAVSGGSRSRDKFKMKKGQWCAVIGGKYKGKSGKIMGFEDNNSWVIVKLLPSDDFITVRDYHVSIEDSLNDEVNSRRCAPIDRQECHEHHSNEHGHSKHNDKSHHKKTSKTHWLRNGIVVRIISRDFKEGRYYKQKAVIEDVTTPRTCTCRTDNNIMLEDLDEDMLETVIPREEGSHVMIVKGLYKGQIAIMLGRNKKDETVFVNLLDDNSKSLTLTFNDICQCAS</sequence>
<dbReference type="GeneID" id="20202544"/>
<dbReference type="GO" id="GO:0000398">
    <property type="term" value="P:mRNA splicing, via spliceosome"/>
    <property type="evidence" value="ECO:0000318"/>
    <property type="project" value="GO_Central"/>
</dbReference>
<dbReference type="Pfam" id="PF25088">
    <property type="entry name" value="GPKOW_C"/>
    <property type="match status" value="1"/>
</dbReference>
<dbReference type="Gene3D" id="2.30.30.140">
    <property type="match status" value="1"/>
</dbReference>
<dbReference type="Gene3D" id="2.30.30.30">
    <property type="match status" value="1"/>
</dbReference>
<organism evidence="6 7">
    <name type="scientific">Helobdella robusta</name>
    <name type="common">Californian leech</name>
    <dbReference type="NCBI Taxonomy" id="6412"/>
    <lineage>
        <taxon>Eukaryota</taxon>
        <taxon>Metazoa</taxon>
        <taxon>Spiralia</taxon>
        <taxon>Lophotrochozoa</taxon>
        <taxon>Annelida</taxon>
        <taxon>Clitellata</taxon>
        <taxon>Hirudinea</taxon>
        <taxon>Rhynchobdellida</taxon>
        <taxon>Glossiphoniidae</taxon>
        <taxon>Helobdella</taxon>
    </lineage>
</organism>
<dbReference type="EMBL" id="KB096023">
    <property type="protein sequence ID" value="ESO08982.1"/>
    <property type="molecule type" value="Genomic_DNA"/>
</dbReference>